<dbReference type="InterPro" id="IPR010971">
    <property type="entry name" value="UbiH/COQ6"/>
</dbReference>
<comment type="pathway">
    <text evidence="2">Cofactor biosynthesis; ubiquinone biosynthesis.</text>
</comment>
<feature type="domain" description="FAD-binding" evidence="9">
    <location>
        <begin position="6"/>
        <end position="345"/>
    </location>
</feature>
<evidence type="ECO:0000256" key="2">
    <source>
        <dbReference type="ARBA" id="ARBA00004749"/>
    </source>
</evidence>
<evidence type="ECO:0000256" key="7">
    <source>
        <dbReference type="ARBA" id="ARBA00023033"/>
    </source>
</evidence>
<dbReference type="Pfam" id="PF01494">
    <property type="entry name" value="FAD_binding_3"/>
    <property type="match status" value="1"/>
</dbReference>
<dbReference type="InterPro" id="IPR051205">
    <property type="entry name" value="UbiH/COQ6_monooxygenase"/>
</dbReference>
<keyword evidence="4" id="KW-0285">Flavoprotein</keyword>
<evidence type="ECO:0000256" key="8">
    <source>
        <dbReference type="ARBA" id="ARBA00065734"/>
    </source>
</evidence>
<dbReference type="PANTHER" id="PTHR43876">
    <property type="entry name" value="UBIQUINONE BIOSYNTHESIS MONOOXYGENASE COQ6, MITOCHONDRIAL"/>
    <property type="match status" value="1"/>
</dbReference>
<dbReference type="GO" id="GO:0006744">
    <property type="term" value="P:ubiquinone biosynthetic process"/>
    <property type="evidence" value="ECO:0007669"/>
    <property type="project" value="UniProtKB-UniPathway"/>
</dbReference>
<evidence type="ECO:0000259" key="9">
    <source>
        <dbReference type="Pfam" id="PF01494"/>
    </source>
</evidence>
<dbReference type="PRINTS" id="PR00420">
    <property type="entry name" value="RNGMNOXGNASE"/>
</dbReference>
<evidence type="ECO:0000256" key="6">
    <source>
        <dbReference type="ARBA" id="ARBA00023002"/>
    </source>
</evidence>
<comment type="cofactor">
    <cofactor evidence="1">
        <name>FAD</name>
        <dbReference type="ChEBI" id="CHEBI:57692"/>
    </cofactor>
</comment>
<dbReference type="NCBIfam" id="TIGR01988">
    <property type="entry name" value="Ubi-OHases"/>
    <property type="match status" value="1"/>
</dbReference>
<evidence type="ECO:0000256" key="3">
    <source>
        <dbReference type="ARBA" id="ARBA00005349"/>
    </source>
</evidence>
<dbReference type="GO" id="GO:0110142">
    <property type="term" value="C:ubiquinone biosynthesis complex"/>
    <property type="evidence" value="ECO:0007669"/>
    <property type="project" value="UniProtKB-ARBA"/>
</dbReference>
<dbReference type="FunFam" id="3.50.50.60:FF:000021">
    <property type="entry name" value="Ubiquinone biosynthesis monooxygenase COQ6"/>
    <property type="match status" value="1"/>
</dbReference>
<dbReference type="STRING" id="594679.SD28_05645"/>
<reference evidence="10 11" key="1">
    <citation type="submission" date="2014-12" db="EMBL/GenBank/DDBJ databases">
        <title>Complete genome sequence of Francisella guanzhouensis strain 08HL01032 isolated from air-conditioning system in China.</title>
        <authorList>
            <person name="Svensson D."/>
            <person name="Ohrman C."/>
            <person name="Backman S."/>
            <person name="Karlsson E."/>
            <person name="Nilsson E."/>
            <person name="Bystrom M."/>
            <person name="Larkeryd A."/>
            <person name="Stenberg P."/>
            <person name="Scholtz H.C."/>
            <person name="Forsman M."/>
            <person name="Sjodin A."/>
        </authorList>
    </citation>
    <scope>NUCLEOTIDE SEQUENCE [LARGE SCALE GENOMIC DNA]</scope>
    <source>
        <strain evidence="10 11">08HL01032</strain>
    </source>
</reference>
<comment type="subunit">
    <text evidence="8">Component of the Ubi complex metabolon, which regroups five ubiquinone biosynthesis proteins (UbiE, UbiF, UbiG, UbiH and UbiI) and two accessory factors (UbiK and the lipid-binding protein UbiJ).</text>
</comment>
<evidence type="ECO:0000313" key="11">
    <source>
        <dbReference type="Proteomes" id="UP000031104"/>
    </source>
</evidence>
<dbReference type="KEGG" id="fgu:SD28_05645"/>
<name>A0A0A8E6E9_9GAMM</name>
<keyword evidence="11" id="KW-1185">Reference proteome</keyword>
<organism evidence="10 11">
    <name type="scientific">Allofrancisella guangzhouensis</name>
    <dbReference type="NCBI Taxonomy" id="594679"/>
    <lineage>
        <taxon>Bacteria</taxon>
        <taxon>Pseudomonadati</taxon>
        <taxon>Pseudomonadota</taxon>
        <taxon>Gammaproteobacteria</taxon>
        <taxon>Thiotrichales</taxon>
        <taxon>Francisellaceae</taxon>
        <taxon>Allofrancisella</taxon>
    </lineage>
</organism>
<evidence type="ECO:0000256" key="4">
    <source>
        <dbReference type="ARBA" id="ARBA00022630"/>
    </source>
</evidence>
<dbReference type="GO" id="GO:0071949">
    <property type="term" value="F:FAD binding"/>
    <property type="evidence" value="ECO:0007669"/>
    <property type="project" value="InterPro"/>
</dbReference>
<dbReference type="GO" id="GO:0019168">
    <property type="term" value="F:2-polyprenylphenol 6-hydroxylase activity"/>
    <property type="evidence" value="ECO:0007669"/>
    <property type="project" value="TreeGrafter"/>
</dbReference>
<protein>
    <submittedName>
        <fullName evidence="10">2-octaprenyl-3-methyl-6-methoxy-1,4-benzoquinol hydroxylase</fullName>
    </submittedName>
</protein>
<evidence type="ECO:0000256" key="1">
    <source>
        <dbReference type="ARBA" id="ARBA00001974"/>
    </source>
</evidence>
<dbReference type="SUPFAM" id="SSF51905">
    <property type="entry name" value="FAD/NAD(P)-binding domain"/>
    <property type="match status" value="1"/>
</dbReference>
<accession>A0A0A8E6E9</accession>
<comment type="similarity">
    <text evidence="3">Belongs to the UbiH/COQ6 family.</text>
</comment>
<evidence type="ECO:0000256" key="5">
    <source>
        <dbReference type="ARBA" id="ARBA00022827"/>
    </source>
</evidence>
<dbReference type="PROSITE" id="PS01304">
    <property type="entry name" value="UBIH"/>
    <property type="match status" value="1"/>
</dbReference>
<dbReference type="InterPro" id="IPR018168">
    <property type="entry name" value="Ubi_Hdrlase_CS"/>
</dbReference>
<evidence type="ECO:0000313" key="10">
    <source>
        <dbReference type="EMBL" id="AJC49152.1"/>
    </source>
</evidence>
<dbReference type="PANTHER" id="PTHR43876:SF7">
    <property type="entry name" value="UBIQUINONE BIOSYNTHESIS MONOOXYGENASE COQ6, MITOCHONDRIAL"/>
    <property type="match status" value="1"/>
</dbReference>
<dbReference type="OrthoDB" id="9769565at2"/>
<keyword evidence="6" id="KW-0560">Oxidoreductase</keyword>
<dbReference type="HOGENOM" id="CLU_009665_8_3_6"/>
<dbReference type="InterPro" id="IPR036188">
    <property type="entry name" value="FAD/NAD-bd_sf"/>
</dbReference>
<gene>
    <name evidence="10" type="ORF">SD28_05645</name>
</gene>
<keyword evidence="5" id="KW-0274">FAD</keyword>
<dbReference type="InterPro" id="IPR002938">
    <property type="entry name" value="FAD-bd"/>
</dbReference>
<sequence>MILQKDVVIVGAGMVGLSLALALHKKGLQVAVVEAKSTGSKALDQDRIETRVSAINHTSKRFLKELDVWDVIRSYRVSLYYKMQVWDDDLDEKISITAEEISEHSLGCVVENDAITTALLEKISQTGIEIFDNQKIREIQRYQNIAKVILEDKAIKTNLVVGADGANSFIRDYFNFETKVKPYGHTSIVATLEFEKEHNQTAYQRFYDKGVLAFLPLEDRHKVSIVWSVKTDYANYLISLKEQDFEKALVLASGNILGNTKLLSKRFSFELLQRHAKSYIQDKVVLVGDAAHSIHPLAGQGVNIGFKDVISLTNVLGETFAKGRLLGAESTLDKYQRDRKLDNTKMIALMKTFKEVFGSDNEYLKKIRRLGLKFVDENSFIKRIIVKQAL</sequence>
<proteinExistence type="inferred from homology"/>
<dbReference type="UniPathway" id="UPA00232"/>
<dbReference type="Gene3D" id="3.50.50.60">
    <property type="entry name" value="FAD/NAD(P)-binding domain"/>
    <property type="match status" value="2"/>
</dbReference>
<dbReference type="AlphaFoldDB" id="A0A0A8E6E9"/>
<dbReference type="Proteomes" id="UP000031104">
    <property type="component" value="Chromosome"/>
</dbReference>
<dbReference type="EMBL" id="CP010427">
    <property type="protein sequence ID" value="AJC49152.1"/>
    <property type="molecule type" value="Genomic_DNA"/>
</dbReference>
<dbReference type="RefSeq" id="WP_039124953.1">
    <property type="nucleotide sequence ID" value="NZ_CP010427.1"/>
</dbReference>
<keyword evidence="7" id="KW-0503">Monooxygenase</keyword>